<evidence type="ECO:0000313" key="5">
    <source>
        <dbReference type="EMBL" id="CAF1265543.1"/>
    </source>
</evidence>
<dbReference type="Proteomes" id="UP000663854">
    <property type="component" value="Unassembled WGS sequence"/>
</dbReference>
<dbReference type="Proteomes" id="UP000663882">
    <property type="component" value="Unassembled WGS sequence"/>
</dbReference>
<dbReference type="SUPFAM" id="SSF54160">
    <property type="entry name" value="Chromo domain-like"/>
    <property type="match status" value="1"/>
</dbReference>
<dbReference type="Proteomes" id="UP000663823">
    <property type="component" value="Unassembled WGS sequence"/>
</dbReference>
<comment type="caution">
    <text evidence="2">The sequence shown here is derived from an EMBL/GenBank/DDBJ whole genome shotgun (WGS) entry which is preliminary data.</text>
</comment>
<proteinExistence type="predicted"/>
<evidence type="ECO:0000313" key="1">
    <source>
        <dbReference type="EMBL" id="CAF1041606.1"/>
    </source>
</evidence>
<reference evidence="2" key="1">
    <citation type="submission" date="2021-02" db="EMBL/GenBank/DDBJ databases">
        <authorList>
            <person name="Nowell W R."/>
        </authorList>
    </citation>
    <scope>NUCLEOTIDE SEQUENCE</scope>
</reference>
<evidence type="ECO:0000313" key="10">
    <source>
        <dbReference type="EMBL" id="CAF3663750.1"/>
    </source>
</evidence>
<dbReference type="InterPro" id="IPR016197">
    <property type="entry name" value="Chromo-like_dom_sf"/>
</dbReference>
<dbReference type="EMBL" id="CAJNOL010001020">
    <property type="protein sequence ID" value="CAF1266944.1"/>
    <property type="molecule type" value="Genomic_DNA"/>
</dbReference>
<dbReference type="EMBL" id="CAJNOU010000594">
    <property type="protein sequence ID" value="CAF1041606.1"/>
    <property type="molecule type" value="Genomic_DNA"/>
</dbReference>
<dbReference type="EMBL" id="CAJOAX010000531">
    <property type="protein sequence ID" value="CAF3608841.1"/>
    <property type="molecule type" value="Genomic_DNA"/>
</dbReference>
<dbReference type="EMBL" id="CAJNOL010001015">
    <property type="protein sequence ID" value="CAF1265543.1"/>
    <property type="molecule type" value="Genomic_DNA"/>
</dbReference>
<sequence>MSDTSNDIIVLSDEEEDIKIESVISPKRSKSIDKPRPVPINTSSKSPIKRHAPILVLTEPKSISYGIQRGYKLKHIHGVKRLSTENELMYLVEYDLCDDYEFVPSNILRQYCNENILIEYLEKLTQFID</sequence>
<dbReference type="Gene3D" id="2.40.50.40">
    <property type="match status" value="1"/>
</dbReference>
<dbReference type="EMBL" id="CAJNOH010000574">
    <property type="protein sequence ID" value="CAF1078498.1"/>
    <property type="molecule type" value="Genomic_DNA"/>
</dbReference>
<dbReference type="EMBL" id="CAJOBD010000412">
    <property type="protein sequence ID" value="CAF3663750.1"/>
    <property type="molecule type" value="Genomic_DNA"/>
</dbReference>
<organism evidence="2 11">
    <name type="scientific">Rotaria sordida</name>
    <dbReference type="NCBI Taxonomy" id="392033"/>
    <lineage>
        <taxon>Eukaryota</taxon>
        <taxon>Metazoa</taxon>
        <taxon>Spiralia</taxon>
        <taxon>Gnathifera</taxon>
        <taxon>Rotifera</taxon>
        <taxon>Eurotatoria</taxon>
        <taxon>Bdelloidea</taxon>
        <taxon>Philodinida</taxon>
        <taxon>Philodinidae</taxon>
        <taxon>Rotaria</taxon>
    </lineage>
</organism>
<evidence type="ECO:0000313" key="3">
    <source>
        <dbReference type="EMBL" id="CAF1078498.1"/>
    </source>
</evidence>
<evidence type="ECO:0000313" key="4">
    <source>
        <dbReference type="EMBL" id="CAF1200184.1"/>
    </source>
</evidence>
<gene>
    <name evidence="9" type="ORF">FNK824_LOCUS5373</name>
    <name evidence="10" type="ORF">JBS370_LOCUS7078</name>
    <name evidence="5" type="ORF">JXQ802_LOCUS27715</name>
    <name evidence="6" type="ORF">JXQ802_LOCUS27783</name>
    <name evidence="8" type="ORF">OTI717_LOCUS7191</name>
    <name evidence="2" type="ORF">PYM288_LOCUS18465</name>
    <name evidence="3" type="ORF">PYM288_LOCUS18542</name>
    <name evidence="4" type="ORF">RFH988_LOCUS24555</name>
    <name evidence="1" type="ORF">SEV965_LOCUS12857</name>
    <name evidence="7" type="ORF">ZHD862_LOCUS26332</name>
</gene>
<protein>
    <submittedName>
        <fullName evidence="2">Uncharacterized protein</fullName>
    </submittedName>
</protein>
<evidence type="ECO:0000313" key="9">
    <source>
        <dbReference type="EMBL" id="CAF3639638.1"/>
    </source>
</evidence>
<dbReference type="OrthoDB" id="433924at2759"/>
<dbReference type="Proteomes" id="UP000663889">
    <property type="component" value="Unassembled WGS sequence"/>
</dbReference>
<evidence type="ECO:0000313" key="2">
    <source>
        <dbReference type="EMBL" id="CAF1076945.1"/>
    </source>
</evidence>
<dbReference type="EMBL" id="CAJNOH010000568">
    <property type="protein sequence ID" value="CAF1076945.1"/>
    <property type="molecule type" value="Genomic_DNA"/>
</dbReference>
<keyword evidence="12" id="KW-1185">Reference proteome</keyword>
<evidence type="ECO:0000313" key="8">
    <source>
        <dbReference type="EMBL" id="CAF3608841.1"/>
    </source>
</evidence>
<evidence type="ECO:0000313" key="6">
    <source>
        <dbReference type="EMBL" id="CAF1266944.1"/>
    </source>
</evidence>
<dbReference type="Proteomes" id="UP000663864">
    <property type="component" value="Unassembled WGS sequence"/>
</dbReference>
<evidence type="ECO:0000313" key="12">
    <source>
        <dbReference type="Proteomes" id="UP000663870"/>
    </source>
</evidence>
<dbReference type="Proteomes" id="UP000663874">
    <property type="component" value="Unassembled WGS sequence"/>
</dbReference>
<dbReference type="EMBL" id="CAJOBE010000425">
    <property type="protein sequence ID" value="CAF3639638.1"/>
    <property type="molecule type" value="Genomic_DNA"/>
</dbReference>
<evidence type="ECO:0000313" key="7">
    <source>
        <dbReference type="EMBL" id="CAF1269403.1"/>
    </source>
</evidence>
<dbReference type="EMBL" id="CAJNOO010001800">
    <property type="protein sequence ID" value="CAF1200184.1"/>
    <property type="molecule type" value="Genomic_DNA"/>
</dbReference>
<dbReference type="Proteomes" id="UP000663836">
    <property type="component" value="Unassembled WGS sequence"/>
</dbReference>
<accession>A0A814MIH1</accession>
<evidence type="ECO:0000313" key="11">
    <source>
        <dbReference type="Proteomes" id="UP000663854"/>
    </source>
</evidence>
<dbReference type="AlphaFoldDB" id="A0A814MIH1"/>
<dbReference type="Proteomes" id="UP000663870">
    <property type="component" value="Unassembled WGS sequence"/>
</dbReference>
<name>A0A814MIH1_9BILA</name>
<dbReference type="EMBL" id="CAJNOT010001964">
    <property type="protein sequence ID" value="CAF1269403.1"/>
    <property type="molecule type" value="Genomic_DNA"/>
</dbReference>